<dbReference type="SUPFAM" id="SSF46689">
    <property type="entry name" value="Homeodomain-like"/>
    <property type="match status" value="1"/>
</dbReference>
<dbReference type="InterPro" id="IPR050109">
    <property type="entry name" value="HTH-type_TetR-like_transc_reg"/>
</dbReference>
<organism evidence="6 7">
    <name type="scientific">Tomitella cavernea</name>
    <dbReference type="NCBI Taxonomy" id="1387982"/>
    <lineage>
        <taxon>Bacteria</taxon>
        <taxon>Bacillati</taxon>
        <taxon>Actinomycetota</taxon>
        <taxon>Actinomycetes</taxon>
        <taxon>Mycobacteriales</taxon>
        <taxon>Tomitella</taxon>
    </lineage>
</organism>
<dbReference type="EMBL" id="BAABKQ010000001">
    <property type="protein sequence ID" value="GAA4803110.1"/>
    <property type="molecule type" value="Genomic_DNA"/>
</dbReference>
<dbReference type="PANTHER" id="PTHR30055:SF234">
    <property type="entry name" value="HTH-TYPE TRANSCRIPTIONAL REGULATOR BETI"/>
    <property type="match status" value="1"/>
</dbReference>
<dbReference type="PANTHER" id="PTHR30055">
    <property type="entry name" value="HTH-TYPE TRANSCRIPTIONAL REGULATOR RUTR"/>
    <property type="match status" value="1"/>
</dbReference>
<evidence type="ECO:0000313" key="6">
    <source>
        <dbReference type="EMBL" id="GAA4803110.1"/>
    </source>
</evidence>
<sequence>MPERSLARYPQAVTDWRDFSDDGLTPTLRAARGLFARNGYHATSIRAVAEAAGLSVPGLYHHHRSKQAILGALVDATMDRMLAHTRAAEADSDGTALGRFDNVLECLLRFHMLRRDDAFVASTEMRSMDDTLLLRHIAQRDEQQRMIADIIAQGVADGTFRCGHVDDGARAAASLCVAVAGWYDPTGVLTADEVVARQLDIARRIAGFPPPP</sequence>
<dbReference type="PRINTS" id="PR00455">
    <property type="entry name" value="HTHTETR"/>
</dbReference>
<keyword evidence="1" id="KW-0805">Transcription regulation</keyword>
<dbReference type="InterPro" id="IPR009057">
    <property type="entry name" value="Homeodomain-like_sf"/>
</dbReference>
<evidence type="ECO:0000256" key="4">
    <source>
        <dbReference type="PROSITE-ProRule" id="PRU00335"/>
    </source>
</evidence>
<feature type="DNA-binding region" description="H-T-H motif" evidence="4">
    <location>
        <begin position="44"/>
        <end position="63"/>
    </location>
</feature>
<feature type="domain" description="HTH tetR-type" evidence="5">
    <location>
        <begin position="21"/>
        <end position="81"/>
    </location>
</feature>
<dbReference type="Pfam" id="PF17932">
    <property type="entry name" value="TetR_C_24"/>
    <property type="match status" value="1"/>
</dbReference>
<dbReference type="SUPFAM" id="SSF48498">
    <property type="entry name" value="Tetracyclin repressor-like, C-terminal domain"/>
    <property type="match status" value="1"/>
</dbReference>
<keyword evidence="7" id="KW-1185">Reference proteome</keyword>
<evidence type="ECO:0000259" key="5">
    <source>
        <dbReference type="PROSITE" id="PS50977"/>
    </source>
</evidence>
<dbReference type="Gene3D" id="1.10.357.10">
    <property type="entry name" value="Tetracycline Repressor, domain 2"/>
    <property type="match status" value="1"/>
</dbReference>
<evidence type="ECO:0000256" key="3">
    <source>
        <dbReference type="ARBA" id="ARBA00023163"/>
    </source>
</evidence>
<evidence type="ECO:0000256" key="2">
    <source>
        <dbReference type="ARBA" id="ARBA00023125"/>
    </source>
</evidence>
<dbReference type="InterPro" id="IPR001647">
    <property type="entry name" value="HTH_TetR"/>
</dbReference>
<proteinExistence type="predicted"/>
<dbReference type="InterPro" id="IPR041490">
    <property type="entry name" value="KstR2_TetR_C"/>
</dbReference>
<evidence type="ECO:0000313" key="7">
    <source>
        <dbReference type="Proteomes" id="UP001500839"/>
    </source>
</evidence>
<reference evidence="7" key="1">
    <citation type="journal article" date="2019" name="Int. J. Syst. Evol. Microbiol.">
        <title>The Global Catalogue of Microorganisms (GCM) 10K type strain sequencing project: providing services to taxonomists for standard genome sequencing and annotation.</title>
        <authorList>
            <consortium name="The Broad Institute Genomics Platform"/>
            <consortium name="The Broad Institute Genome Sequencing Center for Infectious Disease"/>
            <person name="Wu L."/>
            <person name="Ma J."/>
        </authorList>
    </citation>
    <scope>NUCLEOTIDE SEQUENCE [LARGE SCALE GENOMIC DNA]</scope>
    <source>
        <strain evidence="7">JCM 18542</strain>
    </source>
</reference>
<dbReference type="InterPro" id="IPR036271">
    <property type="entry name" value="Tet_transcr_reg_TetR-rel_C_sf"/>
</dbReference>
<dbReference type="Proteomes" id="UP001500839">
    <property type="component" value="Unassembled WGS sequence"/>
</dbReference>
<keyword evidence="2 4" id="KW-0238">DNA-binding</keyword>
<comment type="caution">
    <text evidence="6">The sequence shown here is derived from an EMBL/GenBank/DDBJ whole genome shotgun (WGS) entry which is preliminary data.</text>
</comment>
<keyword evidence="3" id="KW-0804">Transcription</keyword>
<protein>
    <submittedName>
        <fullName evidence="6">TetR/AcrR family transcriptional regulator</fullName>
    </submittedName>
</protein>
<dbReference type="Pfam" id="PF00440">
    <property type="entry name" value="TetR_N"/>
    <property type="match status" value="1"/>
</dbReference>
<gene>
    <name evidence="6" type="ORF">GCM10023353_01580</name>
</gene>
<accession>A0ABP9C565</accession>
<evidence type="ECO:0000256" key="1">
    <source>
        <dbReference type="ARBA" id="ARBA00023015"/>
    </source>
</evidence>
<dbReference type="PROSITE" id="PS50977">
    <property type="entry name" value="HTH_TETR_2"/>
    <property type="match status" value="1"/>
</dbReference>
<name>A0ABP9C565_9ACTN</name>